<dbReference type="AlphaFoldDB" id="A0A644XAN9"/>
<gene>
    <name evidence="1" type="ORF">SDC9_59652</name>
</gene>
<proteinExistence type="predicted"/>
<evidence type="ECO:0000313" key="1">
    <source>
        <dbReference type="EMBL" id="MPM13296.1"/>
    </source>
</evidence>
<sequence length="78" mass="8703">MWIALFFACSLGAYGYLNVFFHIWVRSEMAGLLGLSNNREESHNASKHTTSASHLVRYLSDNRIVSDIRIAFGAVLVG</sequence>
<organism evidence="1">
    <name type="scientific">bioreactor metagenome</name>
    <dbReference type="NCBI Taxonomy" id="1076179"/>
    <lineage>
        <taxon>unclassified sequences</taxon>
        <taxon>metagenomes</taxon>
        <taxon>ecological metagenomes</taxon>
    </lineage>
</organism>
<reference evidence="1" key="1">
    <citation type="submission" date="2019-08" db="EMBL/GenBank/DDBJ databases">
        <authorList>
            <person name="Kucharzyk K."/>
            <person name="Murdoch R.W."/>
            <person name="Higgins S."/>
            <person name="Loffler F."/>
        </authorList>
    </citation>
    <scope>NUCLEOTIDE SEQUENCE</scope>
</reference>
<comment type="caution">
    <text evidence="1">The sequence shown here is derived from an EMBL/GenBank/DDBJ whole genome shotgun (WGS) entry which is preliminary data.</text>
</comment>
<dbReference type="EMBL" id="VSSQ01002098">
    <property type="protein sequence ID" value="MPM13296.1"/>
    <property type="molecule type" value="Genomic_DNA"/>
</dbReference>
<protein>
    <submittedName>
        <fullName evidence="1">Uncharacterized protein</fullName>
    </submittedName>
</protein>
<name>A0A644XAN9_9ZZZZ</name>
<accession>A0A644XAN9</accession>